<reference evidence="2" key="1">
    <citation type="journal article" date="2019" name="Environ. Microbiol.">
        <title>Fungal ecological strategies reflected in gene transcription - a case study of two litter decomposers.</title>
        <authorList>
            <person name="Barbi F."/>
            <person name="Kohler A."/>
            <person name="Barry K."/>
            <person name="Baskaran P."/>
            <person name="Daum C."/>
            <person name="Fauchery L."/>
            <person name="Ihrmark K."/>
            <person name="Kuo A."/>
            <person name="LaButti K."/>
            <person name="Lipzen A."/>
            <person name="Morin E."/>
            <person name="Grigoriev I.V."/>
            <person name="Henrissat B."/>
            <person name="Lindahl B."/>
            <person name="Martin F."/>
        </authorList>
    </citation>
    <scope>NUCLEOTIDE SEQUENCE</scope>
    <source>
        <strain evidence="2">JB14</strain>
    </source>
</reference>
<proteinExistence type="predicted"/>
<dbReference type="AlphaFoldDB" id="A0A6A4H3H5"/>
<name>A0A6A4H3H5_9AGAR</name>
<sequence>MLDNFNARKAGIPDKRSRSASLDTRPAKIPHLLSHSPDLSRPPSTRSTLPIEILDSVLRCVQSRNDLASVIISNKHLSDVAVRIVYHSIRLEKPLESIVCLRTLSQNSRLALLVRSLDIHWPNLSHPTANLYSLALRAFRNTSSLNSLSIDVPADFHPWNFNTCSFQLKKFTTSFPCDQSLISFLETQPSLLDLTLRGFNSNPAEFSFNLNTFNLNPNPIPFSLSPDAMPRLSCLRAIHASFEIIGSILKGRPVTQVSMPLYADCVGRSLDVLKLASEPIERLNLISFDPNAPLHLLDEIANRLPDLEALHVVILLAQCSDTMLEALAPSLKKFKSLQYLTYMSAICSDEVSRDDEENIAAMWHQCCPTLKTIILPMGKVWFLDNSKWTCLEDAE</sequence>
<dbReference type="SUPFAM" id="SSF52047">
    <property type="entry name" value="RNI-like"/>
    <property type="match status" value="1"/>
</dbReference>
<organism evidence="2 3">
    <name type="scientific">Gymnopus androsaceus JB14</name>
    <dbReference type="NCBI Taxonomy" id="1447944"/>
    <lineage>
        <taxon>Eukaryota</taxon>
        <taxon>Fungi</taxon>
        <taxon>Dikarya</taxon>
        <taxon>Basidiomycota</taxon>
        <taxon>Agaricomycotina</taxon>
        <taxon>Agaricomycetes</taxon>
        <taxon>Agaricomycetidae</taxon>
        <taxon>Agaricales</taxon>
        <taxon>Marasmiineae</taxon>
        <taxon>Omphalotaceae</taxon>
        <taxon>Gymnopus</taxon>
    </lineage>
</organism>
<evidence type="ECO:0008006" key="4">
    <source>
        <dbReference type="Google" id="ProtNLM"/>
    </source>
</evidence>
<accession>A0A6A4H3H5</accession>
<keyword evidence="3" id="KW-1185">Reference proteome</keyword>
<dbReference type="OrthoDB" id="3178870at2759"/>
<evidence type="ECO:0000313" key="2">
    <source>
        <dbReference type="EMBL" id="KAE9392749.1"/>
    </source>
</evidence>
<gene>
    <name evidence="2" type="ORF">BT96DRAFT_863992</name>
</gene>
<dbReference type="Proteomes" id="UP000799118">
    <property type="component" value="Unassembled WGS sequence"/>
</dbReference>
<evidence type="ECO:0000256" key="1">
    <source>
        <dbReference type="SAM" id="MobiDB-lite"/>
    </source>
</evidence>
<feature type="region of interest" description="Disordered" evidence="1">
    <location>
        <begin position="11"/>
        <end position="45"/>
    </location>
</feature>
<evidence type="ECO:0000313" key="3">
    <source>
        <dbReference type="Proteomes" id="UP000799118"/>
    </source>
</evidence>
<protein>
    <recommendedName>
        <fullName evidence="4">F-box domain-containing protein</fullName>
    </recommendedName>
</protein>
<dbReference type="EMBL" id="ML769588">
    <property type="protein sequence ID" value="KAE9392749.1"/>
    <property type="molecule type" value="Genomic_DNA"/>
</dbReference>